<feature type="compositionally biased region" description="Basic and acidic residues" evidence="4">
    <location>
        <begin position="339"/>
        <end position="354"/>
    </location>
</feature>
<reference evidence="6" key="1">
    <citation type="journal article" date="2006" name="PLoS Biol.">
        <title>Macronuclear genome sequence of the ciliate Tetrahymena thermophila, a model eukaryote.</title>
        <authorList>
            <person name="Eisen J.A."/>
            <person name="Coyne R.S."/>
            <person name="Wu M."/>
            <person name="Wu D."/>
            <person name="Thiagarajan M."/>
            <person name="Wortman J.R."/>
            <person name="Badger J.H."/>
            <person name="Ren Q."/>
            <person name="Amedeo P."/>
            <person name="Jones K.M."/>
            <person name="Tallon L.J."/>
            <person name="Delcher A.L."/>
            <person name="Salzberg S.L."/>
            <person name="Silva J.C."/>
            <person name="Haas B.J."/>
            <person name="Majoros W.H."/>
            <person name="Farzad M."/>
            <person name="Carlton J.M."/>
            <person name="Smith R.K. Jr."/>
            <person name="Garg J."/>
            <person name="Pearlman R.E."/>
            <person name="Karrer K.M."/>
            <person name="Sun L."/>
            <person name="Manning G."/>
            <person name="Elde N.C."/>
            <person name="Turkewitz A.P."/>
            <person name="Asai D.J."/>
            <person name="Wilkes D.E."/>
            <person name="Wang Y."/>
            <person name="Cai H."/>
            <person name="Collins K."/>
            <person name="Stewart B.A."/>
            <person name="Lee S.R."/>
            <person name="Wilamowska K."/>
            <person name="Weinberg Z."/>
            <person name="Ruzzo W.L."/>
            <person name="Wloga D."/>
            <person name="Gaertig J."/>
            <person name="Frankel J."/>
            <person name="Tsao C.-C."/>
            <person name="Gorovsky M.A."/>
            <person name="Keeling P.J."/>
            <person name="Waller R.F."/>
            <person name="Patron N.J."/>
            <person name="Cherry J.M."/>
            <person name="Stover N.A."/>
            <person name="Krieger C.J."/>
            <person name="del Toro C."/>
            <person name="Ryder H.F."/>
            <person name="Williamson S.C."/>
            <person name="Barbeau R.A."/>
            <person name="Hamilton E.P."/>
            <person name="Orias E."/>
        </authorList>
    </citation>
    <scope>NUCLEOTIDE SEQUENCE [LARGE SCALE GENOMIC DNA]</scope>
    <source>
        <strain evidence="6">SB210</strain>
    </source>
</reference>
<dbReference type="GO" id="GO:1990234">
    <property type="term" value="C:transferase complex"/>
    <property type="evidence" value="ECO:0007669"/>
    <property type="project" value="UniProtKB-ARBA"/>
</dbReference>
<dbReference type="PRINTS" id="PR00320">
    <property type="entry name" value="GPROTEINBRPT"/>
</dbReference>
<dbReference type="Gene3D" id="2.130.10.10">
    <property type="entry name" value="YVTN repeat-like/Quinoprotein amine dehydrogenase"/>
    <property type="match status" value="5"/>
</dbReference>
<dbReference type="CDD" id="cd00200">
    <property type="entry name" value="WD40"/>
    <property type="match status" value="2"/>
</dbReference>
<dbReference type="PROSITE" id="PS00678">
    <property type="entry name" value="WD_REPEATS_1"/>
    <property type="match status" value="5"/>
</dbReference>
<feature type="repeat" description="WD" evidence="3">
    <location>
        <begin position="1921"/>
        <end position="1956"/>
    </location>
</feature>
<keyword evidence="1 3" id="KW-0853">WD repeat</keyword>
<dbReference type="eggNOG" id="KOG0266">
    <property type="taxonomic scope" value="Eukaryota"/>
</dbReference>
<keyword evidence="2" id="KW-0677">Repeat</keyword>
<sequence>MRVIQEGFRAKYQAEKIKKMPKPKKQEIKLKSIKKFKDMPLIQAKKEDLSQDFAYDLQTSLEIVDQLKKHETTRQQLKQFQVNKKQALKVSKKVDFNQNQQFVQFQKQKTQQRWTIISKQLYTHQKNIEELLTNLFSLQCFFNLAKIQKKIRLNQLIDSIELLLEEKTKQKQTKTRILFQILAQKRQQQIKMKAIMKTIYEENRKLRLSSKEKLNYRDEQEVNNQIQYLSQNEFIISLQENFKEEIMESQNSIKEKVEFSNQKIKNLVKVKSEKLQQIFRVACQLNQREISNALRAQSKTCERLMLRKMQTETLKKSQYQEKKECFEVRPGTSKNKNQKINDDNREQHQKKLDDKQYQRRFQVATCDSYQQRKFKQSLSSQMEINFSISQVQRNNLQNLVLKNQIDQFNKKLISHVYKHKLRENNENNKIQYLDQFKEETKRLTSSFISENQLRLRKQQSFNFSFAKIINTHFESSGKSAYDSQKNQYNHQQQFKIQNIQEDAFTNNKSYQQPINCEYRFRLYWDYIFQLFQLSKLNLYEIYELKKQKSEFRKLRSILKFKEDKLFGGGVCGSKSKVAPINRVYVQKNQRDDEITFKMFNEQYKIYFNKHKISEKEIEGHVRRMIENSLYDYREDIIQVKIRHKVIDMINLLINYFLIIRQSKSTQSIQSDINLINNKLETLIIYCKENKERHPCLDLYQYFDILKTLNGQRQGLDEINKSVAAQIILNVIQVAKFGAGFVSIAGVFQNFINIQKDLNEIKDFIKKIYQPSIDLAEKGLESYSNYNSNNIANNMQALWLRKVYYLGDNLSQQDPIQEIMFYLEEYPKIVNKDTQLFVFMQLNYLLSKQQIEDNFQKISKRFENEQKQELIIKLSNNLQVKKYSETILDKIKMIANLIAQNTQFRYIKAQLLLYFAKIFQKTNQNQFQNITINIIANYLQEKEKSVKIIYQNNQIIRDFNDNHLNLTKKQILDQINENTNQITDYLDDKEKFSNFAYKIQNEIDLDKQLAKNYVELWEQSVQQRQKKLKMTHKDDALLEAIHLYVNQQITYQEGYKINTEGRDAVKQIIEQFLIPNFVFSSDDSQNKEESQFQSQEVNQNKCKIISILAEGGSGKSMLLKKLEVELLNRDSEYTKDTRSYFIPFIIKCNSLDRKQPSLEDYLESVKIKRKDIDMLKNSERNKLIMLDGYDEYTGEYFKVYEKLKLNDWVNTLVIVTSRLEKIAISDAKKYFNYYDNQGKQAKNNNSFGIYKLQKITDKDIEDYLEKYQKYSKKKKDFHDLIKEIISKNKQLNKLLELPINLYLISRMIEEIDITDQKISNGLSQVSDQIEIQEFFFLQKFKSQSQIFIEKQQELNLNDNQRQELIEKVQQCYFEYFQLIAMQMFIQKGQKSNYLSTTRESIQFQPSEEVSVLFNKYNLNINSLIQNLNNYIDCKVITRINLKLDAENTKNQSQNNKQKDQQENNKCQEFEFRHKSLFEYFAARAMKYDFDIHKENIYELDIKQLKEFNINKRIIMSNQRNASEQQILLKLYKLMQIDIHSQFSENNYSEQDISKTNKYIQFIKKSTILKPTEKSQIDVGASNLLSALFLSKFLFPDLIFKKCSFSQAYISSKYPKLAQFEECNLSDSFIHQQDLENYETSNTKNAAFNSFQKQFDTEDIYSFKQVIFYKNTLVSITKTGYINQFEISQNKNQPCKKLQSKKITNSRLESIEYASTKNVFIIRAIRSLFEINTQTFETINTFSFAHPISSLAINNSMYLVTLNTQQIFYGDLQNDFILLDENKIQDFKIIQEIKNESCNLAVSSFTSDGKYLAIKINDKICKILNTGNKFKLIQSIDEGQVQISQIAFSPDGKYLAISSNKKTSIFQNKEKGFQLIKSIDEGQNKIVNSIVFSEDGKYFAMASEDNTCKILNVENNFECINTIEGHTDSVSSVAFSADGKYLVTGSQDNTCILWEVKNELQMIHTIKGHTKKISSVAFSANNKYLATGSLDKTCKIWDLDKLQHIKTIEDPTSEICQVAFSPDSKFLATSSYQNTCKIWNVENEFNILKTIQTGDDNIICHIAFSTDGNYLATTTRQGNSVCMINIWKVKNDGFEQLKTIETGHTNEISSLAFSADCKYLASGSHGACNIWNVQDGFQKEITIKEDINKVSSIHFSADSKYLATSSFDDKTCQIWNVENKFKLINKIQGHESCIFSIAFSADGKYLATGSKDKTCKLWNLEQGFELMNQIIGDNNYLNVCSAIFSSDNKYLATVQGDNTCKIWSVENGLELIYTIENHPNQILSVIFSSDGKYLAIGSKDSTCKIWKIKNGLELIKTINAQNDKINPVAFSIDGKYLATYCMDMTCKIWNIENGFKLINTVKDHSQQISSVAFSANYKYLATGSIDKTCKIWNVENNFQLIKDIKEHSKDIYTVDFSSDGKFLVTVSHDCYCKIWNVENKFKLKKKIEINPKSKISVSFSADSKYLITCSYDFTFKIWNTENEFQLIHEIKIDHPQGNQEGFSKISKDCKYLATISLGICKIWNVEKVLKLLNKNGAQNNDTQAVSCQTKIQNIKNIFQQVYQL</sequence>
<dbReference type="InterPro" id="IPR019775">
    <property type="entry name" value="WD40_repeat_CS"/>
</dbReference>
<dbReference type="HOGENOM" id="CLU_000947_0_0_1"/>
<feature type="repeat" description="WD" evidence="3">
    <location>
        <begin position="2359"/>
        <end position="2400"/>
    </location>
</feature>
<dbReference type="InterPro" id="IPR027417">
    <property type="entry name" value="P-loop_NTPase"/>
</dbReference>
<dbReference type="PROSITE" id="PS50294">
    <property type="entry name" value="WD_REPEATS_REGION"/>
    <property type="match status" value="7"/>
</dbReference>
<evidence type="ECO:0000313" key="5">
    <source>
        <dbReference type="EMBL" id="EAR83187.2"/>
    </source>
</evidence>
<feature type="repeat" description="WD" evidence="3">
    <location>
        <begin position="1964"/>
        <end position="2005"/>
    </location>
</feature>
<dbReference type="InterPro" id="IPR011659">
    <property type="entry name" value="WD40"/>
</dbReference>
<dbReference type="PROSITE" id="PS50082">
    <property type="entry name" value="WD_REPEATS_2"/>
    <property type="match status" value="9"/>
</dbReference>
<dbReference type="PANTHER" id="PTHR22847">
    <property type="entry name" value="WD40 REPEAT PROTEIN"/>
    <property type="match status" value="1"/>
</dbReference>
<proteinExistence type="predicted"/>
<evidence type="ECO:0000256" key="1">
    <source>
        <dbReference type="ARBA" id="ARBA00022574"/>
    </source>
</evidence>
<gene>
    <name evidence="5" type="ORF">TTHERM_01006580</name>
</gene>
<dbReference type="InterPro" id="IPR001680">
    <property type="entry name" value="WD40_rpt"/>
</dbReference>
<accession>Q22D02</accession>
<protein>
    <submittedName>
        <fullName evidence="5">WD domain, G-beta repeat protein</fullName>
    </submittedName>
</protein>
<dbReference type="RefSeq" id="XP_001030850.2">
    <property type="nucleotide sequence ID" value="XM_001030850.2"/>
</dbReference>
<organism evidence="5 6">
    <name type="scientific">Tetrahymena thermophila (strain SB210)</name>
    <dbReference type="NCBI Taxonomy" id="312017"/>
    <lineage>
        <taxon>Eukaryota</taxon>
        <taxon>Sar</taxon>
        <taxon>Alveolata</taxon>
        <taxon>Ciliophora</taxon>
        <taxon>Intramacronucleata</taxon>
        <taxon>Oligohymenophorea</taxon>
        <taxon>Hymenostomatida</taxon>
        <taxon>Tetrahymenina</taxon>
        <taxon>Tetrahymenidae</taxon>
        <taxon>Tetrahymena</taxon>
    </lineage>
</organism>
<name>Q22D02_TETTS</name>
<dbReference type="GeneID" id="7842961"/>
<feature type="repeat" description="WD" evidence="3">
    <location>
        <begin position="2273"/>
        <end position="2314"/>
    </location>
</feature>
<dbReference type="InterPro" id="IPR020472">
    <property type="entry name" value="WD40_PAC1"/>
</dbReference>
<dbReference type="SUPFAM" id="SSF52540">
    <property type="entry name" value="P-loop containing nucleoside triphosphate hydrolases"/>
    <property type="match status" value="1"/>
</dbReference>
<evidence type="ECO:0000313" key="6">
    <source>
        <dbReference type="Proteomes" id="UP000009168"/>
    </source>
</evidence>
<feature type="repeat" description="WD" evidence="3">
    <location>
        <begin position="2402"/>
        <end position="2443"/>
    </location>
</feature>
<dbReference type="SUPFAM" id="SSF50978">
    <property type="entry name" value="WD40 repeat-like"/>
    <property type="match status" value="2"/>
</dbReference>
<evidence type="ECO:0000256" key="4">
    <source>
        <dbReference type="SAM" id="MobiDB-lite"/>
    </source>
</evidence>
<feature type="repeat" description="WD" evidence="3">
    <location>
        <begin position="2006"/>
        <end position="2047"/>
    </location>
</feature>
<keyword evidence="6" id="KW-1185">Reference proteome</keyword>
<dbReference type="SMART" id="SM00320">
    <property type="entry name" value="WD40"/>
    <property type="match status" value="15"/>
</dbReference>
<dbReference type="Pfam" id="PF00400">
    <property type="entry name" value="WD40"/>
    <property type="match status" value="13"/>
</dbReference>
<dbReference type="InterPro" id="IPR011047">
    <property type="entry name" value="Quinoprotein_ADH-like_sf"/>
</dbReference>
<evidence type="ECO:0000256" key="3">
    <source>
        <dbReference type="PROSITE-ProRule" id="PRU00221"/>
    </source>
</evidence>
<dbReference type="EMBL" id="GG662638">
    <property type="protein sequence ID" value="EAR83187.2"/>
    <property type="molecule type" value="Genomic_DNA"/>
</dbReference>
<feature type="repeat" description="WD" evidence="3">
    <location>
        <begin position="2316"/>
        <end position="2357"/>
    </location>
</feature>
<dbReference type="STRING" id="312017.Q22D02"/>
<dbReference type="InterPro" id="IPR015943">
    <property type="entry name" value="WD40/YVTN_repeat-like_dom_sf"/>
</dbReference>
<dbReference type="SUPFAM" id="SSF50998">
    <property type="entry name" value="Quinoprotein alcohol dehydrogenase-like"/>
    <property type="match status" value="2"/>
</dbReference>
<dbReference type="PANTHER" id="PTHR22847:SF637">
    <property type="entry name" value="WD REPEAT DOMAIN 5B"/>
    <property type="match status" value="1"/>
</dbReference>
<dbReference type="KEGG" id="tet:TTHERM_01006580"/>
<feature type="region of interest" description="Disordered" evidence="4">
    <location>
        <begin position="325"/>
        <end position="354"/>
    </location>
</feature>
<feature type="repeat" description="WD" evidence="3">
    <location>
        <begin position="2185"/>
        <end position="2226"/>
    </location>
</feature>
<dbReference type="InterPro" id="IPR036322">
    <property type="entry name" value="WD40_repeat_dom_sf"/>
</dbReference>
<evidence type="ECO:0000256" key="2">
    <source>
        <dbReference type="ARBA" id="ARBA00022737"/>
    </source>
</evidence>
<dbReference type="Pfam" id="PF07676">
    <property type="entry name" value="PD40"/>
    <property type="match status" value="1"/>
</dbReference>
<dbReference type="InParanoid" id="Q22D02"/>
<dbReference type="Proteomes" id="UP000009168">
    <property type="component" value="Unassembled WGS sequence"/>
</dbReference>
<feature type="repeat" description="WD" evidence="3">
    <location>
        <begin position="2454"/>
        <end position="2480"/>
    </location>
</feature>
<dbReference type="OrthoDB" id="305208at2759"/>